<comment type="caution">
    <text evidence="2">The sequence shown here is derived from an EMBL/GenBank/DDBJ whole genome shotgun (WGS) entry which is preliminary data.</text>
</comment>
<proteinExistence type="predicted"/>
<dbReference type="InterPro" id="IPR004013">
    <property type="entry name" value="PHP_dom"/>
</dbReference>
<dbReference type="PANTHER" id="PTHR32294">
    <property type="entry name" value="DNA POLYMERASE III SUBUNIT ALPHA"/>
    <property type="match status" value="1"/>
</dbReference>
<feature type="domain" description="Polymerase/histidinol phosphatase N-terminal" evidence="1">
    <location>
        <begin position="7"/>
        <end position="50"/>
    </location>
</feature>
<dbReference type="Proteomes" id="UP000635245">
    <property type="component" value="Unassembled WGS sequence"/>
</dbReference>
<dbReference type="GO" id="GO:0008408">
    <property type="term" value="F:3'-5' exonuclease activity"/>
    <property type="evidence" value="ECO:0007669"/>
    <property type="project" value="InterPro"/>
</dbReference>
<dbReference type="EMBL" id="JAENJH010000005">
    <property type="protein sequence ID" value="MBK1786687.1"/>
    <property type="molecule type" value="Genomic_DNA"/>
</dbReference>
<sequence length="50" mass="5350">MSNDSFVHLHVHTEYSMLDGAAKIAPLFAEASRLGMPAVGMTDHGNMYGA</sequence>
<evidence type="ECO:0000313" key="3">
    <source>
        <dbReference type="Proteomes" id="UP000635245"/>
    </source>
</evidence>
<organism evidence="2 3">
    <name type="scientific">Prauserella cavernicola</name>
    <dbReference type="NCBI Taxonomy" id="2800127"/>
    <lineage>
        <taxon>Bacteria</taxon>
        <taxon>Bacillati</taxon>
        <taxon>Actinomycetota</taxon>
        <taxon>Actinomycetes</taxon>
        <taxon>Pseudonocardiales</taxon>
        <taxon>Pseudonocardiaceae</taxon>
        <taxon>Prauserella</taxon>
    </lineage>
</organism>
<protein>
    <submittedName>
        <fullName evidence="2">PHP domain-containing protein</fullName>
    </submittedName>
</protein>
<evidence type="ECO:0000313" key="2">
    <source>
        <dbReference type="EMBL" id="MBK1786687.1"/>
    </source>
</evidence>
<dbReference type="InterPro" id="IPR003141">
    <property type="entry name" value="Pol/His_phosphatase_N"/>
</dbReference>
<dbReference type="Gene3D" id="3.20.20.140">
    <property type="entry name" value="Metal-dependent hydrolases"/>
    <property type="match status" value="1"/>
</dbReference>
<dbReference type="GO" id="GO:0006260">
    <property type="term" value="P:DNA replication"/>
    <property type="evidence" value="ECO:0007669"/>
    <property type="project" value="InterPro"/>
</dbReference>
<dbReference type="Pfam" id="PF02811">
    <property type="entry name" value="PHP"/>
    <property type="match status" value="1"/>
</dbReference>
<feature type="non-terminal residue" evidence="2">
    <location>
        <position position="50"/>
    </location>
</feature>
<keyword evidence="3" id="KW-1185">Reference proteome</keyword>
<gene>
    <name evidence="2" type="ORF">JHE00_20360</name>
</gene>
<dbReference type="AlphaFoldDB" id="A0A934V5N2"/>
<accession>A0A934V5N2</accession>
<dbReference type="SMART" id="SM00481">
    <property type="entry name" value="POLIIIAc"/>
    <property type="match status" value="1"/>
</dbReference>
<evidence type="ECO:0000259" key="1">
    <source>
        <dbReference type="SMART" id="SM00481"/>
    </source>
</evidence>
<dbReference type="PANTHER" id="PTHR32294:SF0">
    <property type="entry name" value="DNA POLYMERASE III SUBUNIT ALPHA"/>
    <property type="match status" value="1"/>
</dbReference>
<dbReference type="InterPro" id="IPR016195">
    <property type="entry name" value="Pol/histidinol_Pase-like"/>
</dbReference>
<dbReference type="InterPro" id="IPR004805">
    <property type="entry name" value="DnaE2/DnaE/PolC"/>
</dbReference>
<reference evidence="2" key="1">
    <citation type="submission" date="2020-12" db="EMBL/GenBank/DDBJ databases">
        <title>Prauserella sp. ASG 168, a novel actinomycete isolated from cave rock.</title>
        <authorList>
            <person name="Suriyachadkun C."/>
        </authorList>
    </citation>
    <scope>NUCLEOTIDE SEQUENCE</scope>
    <source>
        <strain evidence="2">ASG 168</strain>
    </source>
</reference>
<dbReference type="RefSeq" id="WP_200320493.1">
    <property type="nucleotide sequence ID" value="NZ_JAENJH010000005.1"/>
</dbReference>
<dbReference type="SUPFAM" id="SSF89550">
    <property type="entry name" value="PHP domain-like"/>
    <property type="match status" value="1"/>
</dbReference>
<name>A0A934V5N2_9PSEU</name>